<keyword evidence="3" id="KW-1003">Cell membrane</keyword>
<evidence type="ECO:0000259" key="10">
    <source>
        <dbReference type="PROSITE" id="PS50893"/>
    </source>
</evidence>
<sequence length="262" mass="28905">MQACITADKLSAGYGSVLVFHNLNFEIPAGQITTLIGSNGSGKSTILKTMSRIIAPSSGVVYLDGESIHKMPTKLVAQKLALLPQSAQTPGGICVRDLVEYGRFPYRTKLSGMTQKDREVIDWALSCTNMEKLEKREMDQLSGGQRQRGWIAMALAQKTNILFLDEPTTYLDISHQLEILQLLRKLNIEQGVTVVMVLHDLNHAVMFSDYLIAIKDGDKYCDGTPEAVIKPETIRKVFGVEAEVIRHPVLDVPVCLPYGVCG</sequence>
<dbReference type="PANTHER" id="PTHR42771:SF4">
    <property type="entry name" value="IRON(3+)-HYDROXAMATE IMPORT ATP-BINDING PROTEIN FHUC"/>
    <property type="match status" value="1"/>
</dbReference>
<dbReference type="GO" id="GO:0005886">
    <property type="term" value="C:plasma membrane"/>
    <property type="evidence" value="ECO:0007669"/>
    <property type="project" value="UniProtKB-SubCell"/>
</dbReference>
<keyword evidence="12" id="KW-1185">Reference proteome</keyword>
<gene>
    <name evidence="11" type="ORF">SAMN05216529_12012</name>
</gene>
<evidence type="ECO:0000256" key="3">
    <source>
        <dbReference type="ARBA" id="ARBA00022475"/>
    </source>
</evidence>
<dbReference type="AlphaFoldDB" id="A0A315ZNW9"/>
<proteinExistence type="predicted"/>
<feature type="domain" description="ABC transporter" evidence="10">
    <location>
        <begin position="5"/>
        <end position="241"/>
    </location>
</feature>
<dbReference type="PANTHER" id="PTHR42771">
    <property type="entry name" value="IRON(3+)-HYDROXAMATE IMPORT ATP-BINDING PROTEIN FHUC"/>
    <property type="match status" value="1"/>
</dbReference>
<keyword evidence="6 11" id="KW-0067">ATP-binding</keyword>
<keyword evidence="4" id="KW-0410">Iron transport</keyword>
<evidence type="ECO:0000313" key="12">
    <source>
        <dbReference type="Proteomes" id="UP000254051"/>
    </source>
</evidence>
<reference evidence="12" key="1">
    <citation type="submission" date="2017-07" db="EMBL/GenBank/DDBJ databases">
        <authorList>
            <person name="Varghese N."/>
            <person name="Submissions S."/>
        </authorList>
    </citation>
    <scope>NUCLEOTIDE SEQUENCE [LARGE SCALE GENOMIC DNA]</scope>
    <source>
        <strain evidence="12">NLAE-zl-C134</strain>
    </source>
</reference>
<evidence type="ECO:0000256" key="8">
    <source>
        <dbReference type="ARBA" id="ARBA00023065"/>
    </source>
</evidence>
<evidence type="ECO:0000256" key="1">
    <source>
        <dbReference type="ARBA" id="ARBA00004202"/>
    </source>
</evidence>
<dbReference type="SMART" id="SM00382">
    <property type="entry name" value="AAA"/>
    <property type="match status" value="1"/>
</dbReference>
<evidence type="ECO:0000256" key="6">
    <source>
        <dbReference type="ARBA" id="ARBA00022840"/>
    </source>
</evidence>
<dbReference type="GO" id="GO:0005524">
    <property type="term" value="F:ATP binding"/>
    <property type="evidence" value="ECO:0007669"/>
    <property type="project" value="UniProtKB-KW"/>
</dbReference>
<keyword evidence="9" id="KW-0472">Membrane</keyword>
<dbReference type="InterPro" id="IPR027417">
    <property type="entry name" value="P-loop_NTPase"/>
</dbReference>
<keyword evidence="8" id="KW-0406">Ion transport</keyword>
<dbReference type="FunFam" id="3.40.50.300:FF:000134">
    <property type="entry name" value="Iron-enterobactin ABC transporter ATP-binding protein"/>
    <property type="match status" value="1"/>
</dbReference>
<dbReference type="GO" id="GO:0016887">
    <property type="term" value="F:ATP hydrolysis activity"/>
    <property type="evidence" value="ECO:0007669"/>
    <property type="project" value="InterPro"/>
</dbReference>
<dbReference type="Pfam" id="PF00005">
    <property type="entry name" value="ABC_tran"/>
    <property type="match status" value="1"/>
</dbReference>
<evidence type="ECO:0000256" key="9">
    <source>
        <dbReference type="ARBA" id="ARBA00023136"/>
    </source>
</evidence>
<accession>A0A315ZNW9</accession>
<dbReference type="InterPro" id="IPR051535">
    <property type="entry name" value="Siderophore_ABC-ATPase"/>
</dbReference>
<dbReference type="GO" id="GO:0006826">
    <property type="term" value="P:iron ion transport"/>
    <property type="evidence" value="ECO:0007669"/>
    <property type="project" value="UniProtKB-KW"/>
</dbReference>
<keyword evidence="7" id="KW-0408">Iron</keyword>
<evidence type="ECO:0000256" key="7">
    <source>
        <dbReference type="ARBA" id="ARBA00023004"/>
    </source>
</evidence>
<dbReference type="Proteomes" id="UP000254051">
    <property type="component" value="Unassembled WGS sequence"/>
</dbReference>
<evidence type="ECO:0000256" key="4">
    <source>
        <dbReference type="ARBA" id="ARBA00022496"/>
    </source>
</evidence>
<name>A0A315ZNW9_9FIRM</name>
<dbReference type="InterPro" id="IPR003439">
    <property type="entry name" value="ABC_transporter-like_ATP-bd"/>
</dbReference>
<dbReference type="InterPro" id="IPR003593">
    <property type="entry name" value="AAA+_ATPase"/>
</dbReference>
<dbReference type="EMBL" id="UHJJ01000020">
    <property type="protein sequence ID" value="SUQ16029.1"/>
    <property type="molecule type" value="Genomic_DNA"/>
</dbReference>
<evidence type="ECO:0000313" key="11">
    <source>
        <dbReference type="EMBL" id="SUQ16029.1"/>
    </source>
</evidence>
<dbReference type="RefSeq" id="WP_109714384.1">
    <property type="nucleotide sequence ID" value="NZ_QGDS01000020.1"/>
</dbReference>
<evidence type="ECO:0000256" key="5">
    <source>
        <dbReference type="ARBA" id="ARBA00022741"/>
    </source>
</evidence>
<dbReference type="SUPFAM" id="SSF52540">
    <property type="entry name" value="P-loop containing nucleoside triphosphate hydrolases"/>
    <property type="match status" value="1"/>
</dbReference>
<dbReference type="CDD" id="cd03214">
    <property type="entry name" value="ABC_Iron-Siderophores_B12_Hemin"/>
    <property type="match status" value="1"/>
</dbReference>
<keyword evidence="2" id="KW-0813">Transport</keyword>
<comment type="subcellular location">
    <subcellularLocation>
        <location evidence="1">Cell membrane</location>
        <topology evidence="1">Peripheral membrane protein</topology>
    </subcellularLocation>
</comment>
<dbReference type="OrthoDB" id="9799337at2"/>
<dbReference type="Gene3D" id="3.40.50.300">
    <property type="entry name" value="P-loop containing nucleotide triphosphate hydrolases"/>
    <property type="match status" value="1"/>
</dbReference>
<keyword evidence="5" id="KW-0547">Nucleotide-binding</keyword>
<organism evidence="11 12">
    <name type="scientific">Faecalicatena contorta</name>
    <dbReference type="NCBI Taxonomy" id="39482"/>
    <lineage>
        <taxon>Bacteria</taxon>
        <taxon>Bacillati</taxon>
        <taxon>Bacillota</taxon>
        <taxon>Clostridia</taxon>
        <taxon>Lachnospirales</taxon>
        <taxon>Lachnospiraceae</taxon>
        <taxon>Faecalicatena</taxon>
    </lineage>
</organism>
<evidence type="ECO:0000256" key="2">
    <source>
        <dbReference type="ARBA" id="ARBA00022448"/>
    </source>
</evidence>
<dbReference type="PROSITE" id="PS50893">
    <property type="entry name" value="ABC_TRANSPORTER_2"/>
    <property type="match status" value="1"/>
</dbReference>
<protein>
    <submittedName>
        <fullName evidence="11">Iron complex transport system ATP-binding protein</fullName>
    </submittedName>
</protein>